<comment type="caution">
    <text evidence="2">The sequence shown here is derived from an EMBL/GenBank/DDBJ whole genome shotgun (WGS) entry which is preliminary data.</text>
</comment>
<protein>
    <submittedName>
        <fullName evidence="2">Uncharacterized protein</fullName>
    </submittedName>
</protein>
<dbReference type="Proteomes" id="UP001178507">
    <property type="component" value="Unassembled WGS sequence"/>
</dbReference>
<gene>
    <name evidence="2" type="ORF">EVOR1521_LOCUS32107</name>
</gene>
<reference evidence="2" key="1">
    <citation type="submission" date="2023-08" db="EMBL/GenBank/DDBJ databases">
        <authorList>
            <person name="Chen Y."/>
            <person name="Shah S."/>
            <person name="Dougan E. K."/>
            <person name="Thang M."/>
            <person name="Chan C."/>
        </authorList>
    </citation>
    <scope>NUCLEOTIDE SEQUENCE</scope>
</reference>
<feature type="region of interest" description="Disordered" evidence="1">
    <location>
        <begin position="211"/>
        <end position="245"/>
    </location>
</feature>
<dbReference type="AlphaFoldDB" id="A0AA36NND9"/>
<accession>A0AA36NND9</accession>
<feature type="region of interest" description="Disordered" evidence="1">
    <location>
        <begin position="282"/>
        <end position="351"/>
    </location>
</feature>
<feature type="compositionally biased region" description="Polar residues" evidence="1">
    <location>
        <begin position="319"/>
        <end position="328"/>
    </location>
</feature>
<evidence type="ECO:0000313" key="3">
    <source>
        <dbReference type="Proteomes" id="UP001178507"/>
    </source>
</evidence>
<sequence length="351" mass="38253">MTTPGQKLIQELQGIQAFLRTQQKCLGQHWDGVRQSQMESMKQKLHNLSGMSIEESTECSKLIGEGPWTEEQAQQLCLQVSPKEGRKLRQKRENQECVNFSAFLSQGDVAILETPCSLASKLQLAAVRCASIGLQWPNESTCGHVVSTLRHLGTSGLSDGKLFLEAVRDFKRFLKSASKQWPCADGVHIIKYPDSPAGLPEPVRQKAYANDAPAGCTAQPSGSMVLRKSNKMARPTSAEALQPSSGIEMSGINSLLGMLMQMQNAQADVGLKNLQVFTTKAAPALPQPEKSDTTPAAKALTPPEESPPQNQEQPLSPAEQANQLSQSGLKEKELVPMCSRRRRMKQAVAPP</sequence>
<organism evidence="2 3">
    <name type="scientific">Effrenium voratum</name>
    <dbReference type="NCBI Taxonomy" id="2562239"/>
    <lineage>
        <taxon>Eukaryota</taxon>
        <taxon>Sar</taxon>
        <taxon>Alveolata</taxon>
        <taxon>Dinophyceae</taxon>
        <taxon>Suessiales</taxon>
        <taxon>Symbiodiniaceae</taxon>
        <taxon>Effrenium</taxon>
    </lineage>
</organism>
<keyword evidence="3" id="KW-1185">Reference proteome</keyword>
<proteinExistence type="predicted"/>
<feature type="compositionally biased region" description="Low complexity" evidence="1">
    <location>
        <begin position="307"/>
        <end position="317"/>
    </location>
</feature>
<dbReference type="EMBL" id="CAUJNA010003881">
    <property type="protein sequence ID" value="CAJ1411578.1"/>
    <property type="molecule type" value="Genomic_DNA"/>
</dbReference>
<evidence type="ECO:0000256" key="1">
    <source>
        <dbReference type="SAM" id="MobiDB-lite"/>
    </source>
</evidence>
<name>A0AA36NND9_9DINO</name>
<evidence type="ECO:0000313" key="2">
    <source>
        <dbReference type="EMBL" id="CAJ1411578.1"/>
    </source>
</evidence>